<organism evidence="2 3">
    <name type="scientific">Streptomyces macrosporus</name>
    <dbReference type="NCBI Taxonomy" id="44032"/>
    <lineage>
        <taxon>Bacteria</taxon>
        <taxon>Bacillati</taxon>
        <taxon>Actinomycetota</taxon>
        <taxon>Actinomycetes</taxon>
        <taxon>Kitasatosporales</taxon>
        <taxon>Streptomycetaceae</taxon>
        <taxon>Streptomyces</taxon>
    </lineage>
</organism>
<keyword evidence="3" id="KW-1185">Reference proteome</keyword>
<proteinExistence type="predicted"/>
<feature type="region of interest" description="Disordered" evidence="1">
    <location>
        <begin position="1"/>
        <end position="20"/>
    </location>
</feature>
<evidence type="ECO:0000313" key="2">
    <source>
        <dbReference type="EMBL" id="GAA2457576.1"/>
    </source>
</evidence>
<protein>
    <submittedName>
        <fullName evidence="2">Uncharacterized protein</fullName>
    </submittedName>
</protein>
<sequence length="53" mass="5554">MSTPAAPAAADSLNTSRRSMPNSALSCRMWCASLFYADVTDGERAVDDSADAV</sequence>
<comment type="caution">
    <text evidence="2">The sequence shown here is derived from an EMBL/GenBank/DDBJ whole genome shotgun (WGS) entry which is preliminary data.</text>
</comment>
<evidence type="ECO:0000313" key="3">
    <source>
        <dbReference type="Proteomes" id="UP001501638"/>
    </source>
</evidence>
<reference evidence="2 3" key="1">
    <citation type="journal article" date="2019" name="Int. J. Syst. Evol. Microbiol.">
        <title>The Global Catalogue of Microorganisms (GCM) 10K type strain sequencing project: providing services to taxonomists for standard genome sequencing and annotation.</title>
        <authorList>
            <consortium name="The Broad Institute Genomics Platform"/>
            <consortium name="The Broad Institute Genome Sequencing Center for Infectious Disease"/>
            <person name="Wu L."/>
            <person name="Ma J."/>
        </authorList>
    </citation>
    <scope>NUCLEOTIDE SEQUENCE [LARGE SCALE GENOMIC DNA]</scope>
    <source>
        <strain evidence="2 3">JCM 6305</strain>
    </source>
</reference>
<dbReference type="EMBL" id="BAAASZ010000031">
    <property type="protein sequence ID" value="GAA2457576.1"/>
    <property type="molecule type" value="Genomic_DNA"/>
</dbReference>
<dbReference type="Proteomes" id="UP001501638">
    <property type="component" value="Unassembled WGS sequence"/>
</dbReference>
<accession>A0ABN3KET8</accession>
<name>A0ABN3KET8_9ACTN</name>
<evidence type="ECO:0000256" key="1">
    <source>
        <dbReference type="SAM" id="MobiDB-lite"/>
    </source>
</evidence>
<gene>
    <name evidence="2" type="ORF">GCM10010405_47130</name>
</gene>